<proteinExistence type="predicted"/>
<evidence type="ECO:0000256" key="2">
    <source>
        <dbReference type="ARBA" id="ARBA00022692"/>
    </source>
</evidence>
<evidence type="ECO:0000256" key="1">
    <source>
        <dbReference type="ARBA" id="ARBA00004141"/>
    </source>
</evidence>
<feature type="transmembrane region" description="Helical" evidence="5">
    <location>
        <begin position="293"/>
        <end position="313"/>
    </location>
</feature>
<gene>
    <name evidence="6" type="primary">PLEST011870</name>
    <name evidence="6" type="ORF">PLESTB_000674600</name>
</gene>
<accession>A0A9W6F154</accession>
<keyword evidence="4 5" id="KW-0472">Membrane</keyword>
<dbReference type="Pfam" id="PF02535">
    <property type="entry name" value="Zip"/>
    <property type="match status" value="1"/>
</dbReference>
<feature type="transmembrane region" description="Helical" evidence="5">
    <location>
        <begin position="364"/>
        <end position="381"/>
    </location>
</feature>
<feature type="transmembrane region" description="Helical" evidence="5">
    <location>
        <begin position="48"/>
        <end position="67"/>
    </location>
</feature>
<keyword evidence="2 5" id="KW-0812">Transmembrane</keyword>
<dbReference type="GO" id="GO:0005886">
    <property type="term" value="C:plasma membrane"/>
    <property type="evidence" value="ECO:0007669"/>
    <property type="project" value="TreeGrafter"/>
</dbReference>
<dbReference type="AlphaFoldDB" id="A0A9W6F154"/>
<dbReference type="PANTHER" id="PTHR11040:SF44">
    <property type="entry name" value="PROTEIN ZNTC-RELATED"/>
    <property type="match status" value="1"/>
</dbReference>
<reference evidence="6 7" key="1">
    <citation type="journal article" date="2023" name="Commun. Biol.">
        <title>Reorganization of the ancestral sex-determining regions during the evolution of trioecy in Pleodorina starrii.</title>
        <authorList>
            <person name="Takahashi K."/>
            <person name="Suzuki S."/>
            <person name="Kawai-Toyooka H."/>
            <person name="Yamamoto K."/>
            <person name="Hamaji T."/>
            <person name="Ootsuki R."/>
            <person name="Yamaguchi H."/>
            <person name="Kawachi M."/>
            <person name="Higashiyama T."/>
            <person name="Nozaki H."/>
        </authorList>
    </citation>
    <scope>NUCLEOTIDE SEQUENCE [LARGE SCALE GENOMIC DNA]</scope>
    <source>
        <strain evidence="6 7">NIES-4479</strain>
    </source>
</reference>
<evidence type="ECO:0000313" key="6">
    <source>
        <dbReference type="EMBL" id="GLC52843.1"/>
    </source>
</evidence>
<dbReference type="EMBL" id="BRXU01000006">
    <property type="protein sequence ID" value="GLC52843.1"/>
    <property type="molecule type" value="Genomic_DNA"/>
</dbReference>
<comment type="caution">
    <text evidence="6">The sequence shown here is derived from an EMBL/GenBank/DDBJ whole genome shotgun (WGS) entry which is preliminary data.</text>
</comment>
<feature type="transmembrane region" description="Helical" evidence="5">
    <location>
        <begin position="226"/>
        <end position="248"/>
    </location>
</feature>
<dbReference type="GO" id="GO:0005385">
    <property type="term" value="F:zinc ion transmembrane transporter activity"/>
    <property type="evidence" value="ECO:0007669"/>
    <property type="project" value="TreeGrafter"/>
</dbReference>
<organism evidence="6 7">
    <name type="scientific">Pleodorina starrii</name>
    <dbReference type="NCBI Taxonomy" id="330485"/>
    <lineage>
        <taxon>Eukaryota</taxon>
        <taxon>Viridiplantae</taxon>
        <taxon>Chlorophyta</taxon>
        <taxon>core chlorophytes</taxon>
        <taxon>Chlorophyceae</taxon>
        <taxon>CS clade</taxon>
        <taxon>Chlamydomonadales</taxon>
        <taxon>Volvocaceae</taxon>
        <taxon>Pleodorina</taxon>
    </lineage>
</organism>
<keyword evidence="7" id="KW-1185">Reference proteome</keyword>
<evidence type="ECO:0000256" key="3">
    <source>
        <dbReference type="ARBA" id="ARBA00022989"/>
    </source>
</evidence>
<evidence type="ECO:0000256" key="4">
    <source>
        <dbReference type="ARBA" id="ARBA00023136"/>
    </source>
</evidence>
<dbReference type="InterPro" id="IPR003689">
    <property type="entry name" value="ZIP"/>
</dbReference>
<feature type="transmembrane region" description="Helical" evidence="5">
    <location>
        <begin position="268"/>
        <end position="286"/>
    </location>
</feature>
<sequence length="382" mass="38718">MKDEGFAGAEELAFCLEGAEHFGFAWNPGGAAARQEAFRDPDGMLTRLIRPFAAGVILTLALVHIVPEAVEEMADLNGIEYPLGGTCTLGGIVLMILLEHIAHMLHNNNNNSRADGTGSSAAAAAAAAAGSGSPSRPPSRSLCAVAVEGPAATTATVVKGAADKLQSGGIEVDVESGGGGCGGGGGGVLTVPALGHSHVCVSRGAAAGWLAAGTTVEVAGSLRLRLVAYLFELGCIFHSVIIGISLGVNQTNSREVRSLLIALAFHQWLEGIGLASVIVLGGFSVLKGAAMIATYSLTCPVGVAVGMAIANTYNAESTKSRGIQGAFNGVSGGMLLYISLVQLVAEDMGRRIPGRDSPMRRMGCFAALCGGAASMCLLAVWA</sequence>
<keyword evidence="3 5" id="KW-1133">Transmembrane helix</keyword>
<evidence type="ECO:0000313" key="7">
    <source>
        <dbReference type="Proteomes" id="UP001165080"/>
    </source>
</evidence>
<protein>
    <submittedName>
        <fullName evidence="6">Uncharacterized protein</fullName>
    </submittedName>
</protein>
<dbReference type="PANTHER" id="PTHR11040">
    <property type="entry name" value="ZINC/IRON TRANSPORTER"/>
    <property type="match status" value="1"/>
</dbReference>
<name>A0A9W6F154_9CHLO</name>
<comment type="subcellular location">
    <subcellularLocation>
        <location evidence="1">Membrane</location>
        <topology evidence="1">Multi-pass membrane protein</topology>
    </subcellularLocation>
</comment>
<evidence type="ECO:0000256" key="5">
    <source>
        <dbReference type="SAM" id="Phobius"/>
    </source>
</evidence>
<feature type="transmembrane region" description="Helical" evidence="5">
    <location>
        <begin position="325"/>
        <end position="344"/>
    </location>
</feature>
<feature type="transmembrane region" description="Helical" evidence="5">
    <location>
        <begin position="79"/>
        <end position="98"/>
    </location>
</feature>
<dbReference type="Proteomes" id="UP001165080">
    <property type="component" value="Unassembled WGS sequence"/>
</dbReference>